<dbReference type="PANTHER" id="PTHR48446">
    <property type="entry name" value="DNA-DIRECTED RNA POLYMERASE SUBUNIT BETA' N-TERMINAL SECTION"/>
    <property type="match status" value="1"/>
</dbReference>
<evidence type="ECO:0000256" key="1">
    <source>
        <dbReference type="ARBA" id="ARBA00004123"/>
    </source>
</evidence>
<dbReference type="Gene3D" id="4.10.860.120">
    <property type="entry name" value="RNA polymerase II, clamp domain"/>
    <property type="match status" value="1"/>
</dbReference>
<gene>
    <name evidence="14" type="primary">POLR3A</name>
    <name evidence="14" type="ORF">SO694_0006006</name>
</gene>
<evidence type="ECO:0000256" key="6">
    <source>
        <dbReference type="ARBA" id="ARBA00022723"/>
    </source>
</evidence>
<dbReference type="Gene3D" id="1.10.132.30">
    <property type="match status" value="1"/>
</dbReference>
<evidence type="ECO:0000259" key="13">
    <source>
        <dbReference type="SMART" id="SM00663"/>
    </source>
</evidence>
<feature type="region of interest" description="Disordered" evidence="12">
    <location>
        <begin position="1301"/>
        <end position="1349"/>
    </location>
</feature>
<dbReference type="EC" id="2.7.7.6" evidence="11"/>
<evidence type="ECO:0000256" key="5">
    <source>
        <dbReference type="ARBA" id="ARBA00022695"/>
    </source>
</evidence>
<dbReference type="Gene3D" id="2.40.40.20">
    <property type="match status" value="1"/>
</dbReference>
<comment type="caution">
    <text evidence="14">The sequence shown here is derived from an EMBL/GenBank/DDBJ whole genome shotgun (WGS) entry which is preliminary data.</text>
</comment>
<dbReference type="InterPro" id="IPR007083">
    <property type="entry name" value="RNA_pol_Rpb1_4"/>
</dbReference>
<dbReference type="InterPro" id="IPR042102">
    <property type="entry name" value="RNA_pol_Rpb1_3_sf"/>
</dbReference>
<evidence type="ECO:0000256" key="12">
    <source>
        <dbReference type="SAM" id="MobiDB-lite"/>
    </source>
</evidence>
<dbReference type="Pfam" id="PF04983">
    <property type="entry name" value="RNA_pol_Rpb1_3"/>
    <property type="match status" value="1"/>
</dbReference>
<evidence type="ECO:0000256" key="10">
    <source>
        <dbReference type="ARBA" id="ARBA00023242"/>
    </source>
</evidence>
<feature type="region of interest" description="Disordered" evidence="12">
    <location>
        <begin position="270"/>
        <end position="292"/>
    </location>
</feature>
<keyword evidence="9 11" id="KW-0804">Transcription</keyword>
<dbReference type="CDD" id="cd02736">
    <property type="entry name" value="RNAP_III_Rpc1_C"/>
    <property type="match status" value="1"/>
</dbReference>
<keyword evidence="6" id="KW-0479">Metal-binding</keyword>
<dbReference type="InterPro" id="IPR007080">
    <property type="entry name" value="RNA_pol_Rpb1_1"/>
</dbReference>
<dbReference type="InterPro" id="IPR007066">
    <property type="entry name" value="RNA_pol_Rpb1_3"/>
</dbReference>
<dbReference type="InterPro" id="IPR038120">
    <property type="entry name" value="Rpb1_funnel_sf"/>
</dbReference>
<keyword evidence="15" id="KW-1185">Reference proteome</keyword>
<keyword evidence="3 11" id="KW-0240">DNA-directed RNA polymerase</keyword>
<dbReference type="Proteomes" id="UP001363151">
    <property type="component" value="Unassembled WGS sequence"/>
</dbReference>
<dbReference type="Pfam" id="PF00623">
    <property type="entry name" value="RNA_pol_Rpb1_2"/>
    <property type="match status" value="1"/>
</dbReference>
<comment type="similarity">
    <text evidence="2 11">Belongs to the RNA polymerase beta' chain family.</text>
</comment>
<keyword evidence="5 11" id="KW-0548">Nucleotidyltransferase</keyword>
<protein>
    <recommendedName>
        <fullName evidence="11">DNA-directed RNA polymerase subunit</fullName>
        <ecNumber evidence="11">2.7.7.6</ecNumber>
    </recommendedName>
</protein>
<feature type="domain" description="RNA polymerase N-terminal" evidence="13">
    <location>
        <begin position="326"/>
        <end position="643"/>
    </location>
</feature>
<dbReference type="InterPro" id="IPR007081">
    <property type="entry name" value="RNA_pol_Rpb1_5"/>
</dbReference>
<reference evidence="14 15" key="1">
    <citation type="submission" date="2024-03" db="EMBL/GenBank/DDBJ databases">
        <title>Aureococcus anophagefferens CCMP1851 and Kratosvirus quantuckense: Draft genome of a second virus-susceptible host strain in the model system.</title>
        <authorList>
            <person name="Chase E."/>
            <person name="Truchon A.R."/>
            <person name="Schepens W."/>
            <person name="Wilhelm S.W."/>
        </authorList>
    </citation>
    <scope>NUCLEOTIDE SEQUENCE [LARGE SCALE GENOMIC DNA]</scope>
    <source>
        <strain evidence="14 15">CCMP1851</strain>
    </source>
</reference>
<keyword evidence="10" id="KW-0539">Nucleus</keyword>
<evidence type="ECO:0000256" key="2">
    <source>
        <dbReference type="ARBA" id="ARBA00006460"/>
    </source>
</evidence>
<dbReference type="SUPFAM" id="SSF64484">
    <property type="entry name" value="beta and beta-prime subunits of DNA dependent RNA-polymerase"/>
    <property type="match status" value="1"/>
</dbReference>
<keyword evidence="4 11" id="KW-0808">Transferase</keyword>
<keyword evidence="7" id="KW-0862">Zinc</keyword>
<dbReference type="NCBIfam" id="NF006336">
    <property type="entry name" value="PRK08566.1"/>
    <property type="match status" value="1"/>
</dbReference>
<dbReference type="PANTHER" id="PTHR48446:SF1">
    <property type="entry name" value="DNA-DIRECTED RNA POLYMERASE SUBUNIT BETA' N-TERMINAL SECTION"/>
    <property type="match status" value="1"/>
</dbReference>
<feature type="compositionally biased region" description="Basic residues" evidence="12">
    <location>
        <begin position="1324"/>
        <end position="1333"/>
    </location>
</feature>
<keyword evidence="8" id="KW-0460">Magnesium</keyword>
<evidence type="ECO:0000313" key="14">
    <source>
        <dbReference type="EMBL" id="KAK7236135.1"/>
    </source>
</evidence>
<evidence type="ECO:0000256" key="8">
    <source>
        <dbReference type="ARBA" id="ARBA00022842"/>
    </source>
</evidence>
<dbReference type="InterPro" id="IPR000722">
    <property type="entry name" value="RNA_pol_asu"/>
</dbReference>
<name>A0ABR1FQY0_AURAN</name>
<proteinExistence type="inferred from homology"/>
<evidence type="ECO:0000256" key="9">
    <source>
        <dbReference type="ARBA" id="ARBA00023163"/>
    </source>
</evidence>
<dbReference type="EMBL" id="JBBJCI010000286">
    <property type="protein sequence ID" value="KAK7236135.1"/>
    <property type="molecule type" value="Genomic_DNA"/>
</dbReference>
<feature type="region of interest" description="Disordered" evidence="12">
    <location>
        <begin position="1"/>
        <end position="53"/>
    </location>
</feature>
<comment type="subcellular location">
    <subcellularLocation>
        <location evidence="1">Nucleus</location>
    </subcellularLocation>
</comment>
<dbReference type="Gene3D" id="1.10.150.390">
    <property type="match status" value="1"/>
</dbReference>
<comment type="catalytic activity">
    <reaction evidence="11">
        <text>RNA(n) + a ribonucleoside 5'-triphosphate = RNA(n+1) + diphosphate</text>
        <dbReference type="Rhea" id="RHEA:21248"/>
        <dbReference type="Rhea" id="RHEA-COMP:14527"/>
        <dbReference type="Rhea" id="RHEA-COMP:17342"/>
        <dbReference type="ChEBI" id="CHEBI:33019"/>
        <dbReference type="ChEBI" id="CHEBI:61557"/>
        <dbReference type="ChEBI" id="CHEBI:140395"/>
        <dbReference type="EC" id="2.7.7.6"/>
    </reaction>
</comment>
<dbReference type="Pfam" id="PF04998">
    <property type="entry name" value="RNA_pol_Rpb1_5"/>
    <property type="match status" value="1"/>
</dbReference>
<evidence type="ECO:0000313" key="15">
    <source>
        <dbReference type="Proteomes" id="UP001363151"/>
    </source>
</evidence>
<evidence type="ECO:0000256" key="4">
    <source>
        <dbReference type="ARBA" id="ARBA00022679"/>
    </source>
</evidence>
<feature type="compositionally biased region" description="Low complexity" evidence="12">
    <location>
        <begin position="282"/>
        <end position="292"/>
    </location>
</feature>
<dbReference type="Pfam" id="PF05000">
    <property type="entry name" value="RNA_pol_Rpb1_4"/>
    <property type="match status" value="1"/>
</dbReference>
<dbReference type="SMART" id="SM00663">
    <property type="entry name" value="RPOLA_N"/>
    <property type="match status" value="1"/>
</dbReference>
<dbReference type="CDD" id="cd02583">
    <property type="entry name" value="RNAP_III_RPC1_N"/>
    <property type="match status" value="1"/>
</dbReference>
<dbReference type="Gene3D" id="6.20.50.80">
    <property type="match status" value="1"/>
</dbReference>
<organism evidence="14 15">
    <name type="scientific">Aureococcus anophagefferens</name>
    <name type="common">Harmful bloom alga</name>
    <dbReference type="NCBI Taxonomy" id="44056"/>
    <lineage>
        <taxon>Eukaryota</taxon>
        <taxon>Sar</taxon>
        <taxon>Stramenopiles</taxon>
        <taxon>Ochrophyta</taxon>
        <taxon>Pelagophyceae</taxon>
        <taxon>Pelagomonadales</taxon>
        <taxon>Pelagomonadaceae</taxon>
        <taxon>Aureococcus</taxon>
    </lineage>
</organism>
<dbReference type="Gene3D" id="3.30.1490.180">
    <property type="entry name" value="RNA polymerase ii"/>
    <property type="match status" value="1"/>
</dbReference>
<dbReference type="Gene3D" id="6.10.250.2940">
    <property type="match status" value="1"/>
</dbReference>
<dbReference type="Gene3D" id="1.10.274.100">
    <property type="entry name" value="RNA polymerase Rpb1, domain 3"/>
    <property type="match status" value="1"/>
</dbReference>
<sequence length="1557" mass="167914">MDAGEAASRGSGGAAVQVQSRSGAPRACPKATRDKEAAPAPSGDGDDADGGAMSKRTCQLVETSSAAGGKRIKEVVFGLLSPEEMESLAEFECNNRELYTLPSRKPAPNGCLDLRLGAANKQTACAGHFGVVRLELPVFHVGYFKHVLTILQCVCKECSRALVHPQERTTLLRRMRDPRADALRKQALYKRVVDRCKAASKCPYCGARNGPVRKVAGAGALKLSHEKWRGVKREDLLDDDEFSAYAESLESALGASADLRNALGCGGDTEKKRRLEAEEKSVPTSATATKAPPTVLSPVDVRAILEKISDDDCDLLWIDPRVGRPENLVLKTLLVPPTPIRPSVAVDSPGGGGSNEDDLTIKLQEIIDVNSALRQAIRKGGSMKMIVEGWNFLQVQVALYLNGEVPGLQPRNAPAAKPIRGLCQRLKGKSGRFRGNLSGKRVDFSARTVISPDPNLRVDQVGVPQEVAKIMTYPEKVNALNLEKLQKLVVAGQKQWPGANYVEIANHDDPGAGDRPPFKKSLLYGDRARIAKELRVGDVVERHMQDGDVVLFNRQPSLHKLSIMSHEVKVMPWRTFRFNECVCAPYNADFDGDEMNMHLPQTEEARAEASALMNVATNICTPRNGEPLVAATQDFVTASFLVTQRDVFFDRDAFCALAAYVGDALERVDVPPPAILKPVRLWTGKQLFSLIVRPTVAAKPENGGAWPCVSFECAERNYTGSGIETMCPMDGYVLFRRSSLLCGNIAKKTVGDGSKKGLVYELYREHGPAAAATFMNRLAKLSARYLGYHKGFSIGIDDVTPSDAVLALKAQLLEEGHAEARRKIEAYESGSLALQPGCDALQSLEAELTGLLGKVREQAGKNLMTRDLPRSNSPRIMAECGSKGSAINVSQMIACLGQQAVDGKRIQNGFVQRTLPHFEVGELSPGARGFVANSFYSGLTATEFFFHTMGGREGLVDTAVKTAQTGYMARRLMKALEDLSVGYDGTVRNSEKNIVQFTYGDDGLDPVKMETGDSMPVDFGRLLHRVRHDDAALSSRAPRDLDAAAVAAVAEACGAGDAGPFGRLGPLAAKFRGDAAGFLRDLSERMADRELQMKDHCGDAALARLFDDVALSQGDLDRFQAGALDKYTRGVVEPGEAVGAIGAQCISEPGTQMTLKTFHFAGVASMNVTLGVPRLTEIINASKNISTPIITAHLDNPSSTTAARVVKARLEKTTLGEICKSMKEVYGPRSCYVSVELDATLIADLHLDVDAAAARKRVLQAVMASGRAPPVIRALKNEHVLLNPNHRNVFRVELPDDDATRSFAGGGGALRGAKKPPGPPARGARGKKAKKAKPRDDSDEDVDPVDQRDMLSDDRTYFAMQALKSALPSIVVGGVSSINRAVVNEDEGSSPATYHLLVEGYGLADVMGTPGVDGRRTTTNHVAEIEAVLGIEAARSTIANEITYIMSAYGIGIDARHLMLLSDVMTFKGVVLGITRFGVSKMRESVLMLASFERTTDHLFDAAAHGRRDNIVGVSECIIMGIPIPLGCGSFKLLRDTDAEQGDDDGAPKRRPLIMAS</sequence>
<feature type="compositionally biased region" description="Basic and acidic residues" evidence="12">
    <location>
        <begin position="270"/>
        <end position="281"/>
    </location>
</feature>
<evidence type="ECO:0000256" key="3">
    <source>
        <dbReference type="ARBA" id="ARBA00022478"/>
    </source>
</evidence>
<dbReference type="Pfam" id="PF04997">
    <property type="entry name" value="RNA_pol_Rpb1_1"/>
    <property type="match status" value="1"/>
</dbReference>
<dbReference type="InterPro" id="IPR015700">
    <property type="entry name" value="RPC1"/>
</dbReference>
<evidence type="ECO:0000256" key="11">
    <source>
        <dbReference type="RuleBase" id="RU004279"/>
    </source>
</evidence>
<dbReference type="InterPro" id="IPR035698">
    <property type="entry name" value="RNAP_III_Rpc1_C"/>
</dbReference>
<comment type="function">
    <text evidence="11">DNA-dependent RNA polymerase catalyzes the transcription of DNA into RNA using the four ribonucleoside triphosphates as substrates.</text>
</comment>
<dbReference type="InterPro" id="IPR006592">
    <property type="entry name" value="RNA_pol_N"/>
</dbReference>
<accession>A0ABR1FQY0</accession>
<dbReference type="InterPro" id="IPR044893">
    <property type="entry name" value="RNA_pol_Rpb1_clamp_domain"/>
</dbReference>
<evidence type="ECO:0000256" key="7">
    <source>
        <dbReference type="ARBA" id="ARBA00022833"/>
    </source>
</evidence>
<dbReference type="InterPro" id="IPR035697">
    <property type="entry name" value="RNAP_III_RPC1_N"/>
</dbReference>